<gene>
    <name evidence="1" type="ORF">NDU88_003220</name>
</gene>
<dbReference type="Proteomes" id="UP001066276">
    <property type="component" value="Chromosome 11"/>
</dbReference>
<keyword evidence="2" id="KW-1185">Reference proteome</keyword>
<evidence type="ECO:0000313" key="1">
    <source>
        <dbReference type="EMBL" id="KAJ1090080.1"/>
    </source>
</evidence>
<protein>
    <submittedName>
        <fullName evidence="1">Uncharacterized protein</fullName>
    </submittedName>
</protein>
<organism evidence="1 2">
    <name type="scientific">Pleurodeles waltl</name>
    <name type="common">Iberian ribbed newt</name>
    <dbReference type="NCBI Taxonomy" id="8319"/>
    <lineage>
        <taxon>Eukaryota</taxon>
        <taxon>Metazoa</taxon>
        <taxon>Chordata</taxon>
        <taxon>Craniata</taxon>
        <taxon>Vertebrata</taxon>
        <taxon>Euteleostomi</taxon>
        <taxon>Amphibia</taxon>
        <taxon>Batrachia</taxon>
        <taxon>Caudata</taxon>
        <taxon>Salamandroidea</taxon>
        <taxon>Salamandridae</taxon>
        <taxon>Pleurodelinae</taxon>
        <taxon>Pleurodeles</taxon>
    </lineage>
</organism>
<proteinExistence type="predicted"/>
<dbReference type="EMBL" id="JANPWB010000015">
    <property type="protein sequence ID" value="KAJ1090080.1"/>
    <property type="molecule type" value="Genomic_DNA"/>
</dbReference>
<reference evidence="1" key="1">
    <citation type="journal article" date="2022" name="bioRxiv">
        <title>Sequencing and chromosome-scale assembly of the giantPleurodeles waltlgenome.</title>
        <authorList>
            <person name="Brown T."/>
            <person name="Elewa A."/>
            <person name="Iarovenko S."/>
            <person name="Subramanian E."/>
            <person name="Araus A.J."/>
            <person name="Petzold A."/>
            <person name="Susuki M."/>
            <person name="Suzuki K.-i.T."/>
            <person name="Hayashi T."/>
            <person name="Toyoda A."/>
            <person name="Oliveira C."/>
            <person name="Osipova E."/>
            <person name="Leigh N.D."/>
            <person name="Simon A."/>
            <person name="Yun M.H."/>
        </authorList>
    </citation>
    <scope>NUCLEOTIDE SEQUENCE</scope>
    <source>
        <strain evidence="1">20211129_DDA</strain>
        <tissue evidence="1">Liver</tissue>
    </source>
</reference>
<dbReference type="AlphaFoldDB" id="A0AAV7LRG5"/>
<accession>A0AAV7LRG5</accession>
<sequence length="77" mass="8548">MFDSLGQKEWAGYACRLAPALGDFAYADEAQDDLSSGIPQHFGYERPASNSPCTCQLRRRGVLYRLFSFGTAADTMF</sequence>
<evidence type="ECO:0000313" key="2">
    <source>
        <dbReference type="Proteomes" id="UP001066276"/>
    </source>
</evidence>
<comment type="caution">
    <text evidence="1">The sequence shown here is derived from an EMBL/GenBank/DDBJ whole genome shotgun (WGS) entry which is preliminary data.</text>
</comment>
<name>A0AAV7LRG5_PLEWA</name>